<evidence type="ECO:0000256" key="2">
    <source>
        <dbReference type="ARBA" id="ARBA00023027"/>
    </source>
</evidence>
<keyword evidence="2" id="KW-0520">NAD</keyword>
<dbReference type="InterPro" id="IPR052197">
    <property type="entry name" value="ComplexI_49kDa-like"/>
</dbReference>
<dbReference type="Pfam" id="PF00346">
    <property type="entry name" value="Complex1_49kDa"/>
    <property type="match status" value="1"/>
</dbReference>
<keyword evidence="1" id="KW-0560">Oxidoreductase</keyword>
<dbReference type="GO" id="GO:0008137">
    <property type="term" value="F:NADH dehydrogenase (ubiquinone) activity"/>
    <property type="evidence" value="ECO:0007669"/>
    <property type="project" value="InterPro"/>
</dbReference>
<comment type="caution">
    <text evidence="5">The sequence shown here is derived from an EMBL/GenBank/DDBJ whole genome shotgun (WGS) entry which is preliminary data.</text>
</comment>
<name>A0A2H0XVT6_UNCSA</name>
<dbReference type="Pfam" id="PF00329">
    <property type="entry name" value="Complex1_30kDa"/>
    <property type="match status" value="1"/>
</dbReference>
<dbReference type="Gene3D" id="1.10.645.10">
    <property type="entry name" value="Cytochrome-c3 Hydrogenase, chain B"/>
    <property type="match status" value="1"/>
</dbReference>
<organism evidence="5 6">
    <name type="scientific">Candidatus Saganbacteria bacterium CG08_land_8_20_14_0_20_45_16</name>
    <dbReference type="NCBI Taxonomy" id="2014293"/>
    <lineage>
        <taxon>Bacteria</taxon>
        <taxon>Bacillati</taxon>
        <taxon>Saganbacteria</taxon>
    </lineage>
</organism>
<dbReference type="Proteomes" id="UP000231343">
    <property type="component" value="Unassembled WGS sequence"/>
</dbReference>
<dbReference type="GO" id="GO:0048038">
    <property type="term" value="F:quinone binding"/>
    <property type="evidence" value="ECO:0007669"/>
    <property type="project" value="InterPro"/>
</dbReference>
<evidence type="ECO:0000256" key="1">
    <source>
        <dbReference type="ARBA" id="ARBA00023002"/>
    </source>
</evidence>
<dbReference type="Gene3D" id="3.30.460.80">
    <property type="entry name" value="NADH:ubiquinone oxidoreductase, 30kDa subunit"/>
    <property type="match status" value="1"/>
</dbReference>
<protein>
    <submittedName>
        <fullName evidence="5">Hydrogenase large subunit</fullName>
    </submittedName>
</protein>
<dbReference type="GO" id="GO:0051287">
    <property type="term" value="F:NAD binding"/>
    <property type="evidence" value="ECO:0007669"/>
    <property type="project" value="InterPro"/>
</dbReference>
<gene>
    <name evidence="5" type="ORF">COT42_06275</name>
</gene>
<dbReference type="InterPro" id="IPR029014">
    <property type="entry name" value="NiFe-Hase_large"/>
</dbReference>
<dbReference type="PANTHER" id="PTHR43485">
    <property type="entry name" value="HYDROGENASE-4 COMPONENT G"/>
    <property type="match status" value="1"/>
</dbReference>
<reference evidence="5 6" key="1">
    <citation type="submission" date="2017-09" db="EMBL/GenBank/DDBJ databases">
        <title>Depth-based differentiation of microbial function through sediment-hosted aquifers and enrichment of novel symbionts in the deep terrestrial subsurface.</title>
        <authorList>
            <person name="Probst A.J."/>
            <person name="Ladd B."/>
            <person name="Jarett J.K."/>
            <person name="Geller-Mcgrath D.E."/>
            <person name="Sieber C.M."/>
            <person name="Emerson J.B."/>
            <person name="Anantharaman K."/>
            <person name="Thomas B.C."/>
            <person name="Malmstrom R."/>
            <person name="Stieglmeier M."/>
            <person name="Klingl A."/>
            <person name="Woyke T."/>
            <person name="Ryan C.M."/>
            <person name="Banfield J.F."/>
        </authorList>
    </citation>
    <scope>NUCLEOTIDE SEQUENCE [LARGE SCALE GENOMIC DNA]</scope>
    <source>
        <strain evidence="5">CG08_land_8_20_14_0_20_45_16</strain>
    </source>
</reference>
<evidence type="ECO:0000313" key="5">
    <source>
        <dbReference type="EMBL" id="PIS29033.1"/>
    </source>
</evidence>
<feature type="domain" description="NADH-quinone oxidoreductase subunit D" evidence="4">
    <location>
        <begin position="257"/>
        <end position="423"/>
    </location>
</feature>
<evidence type="ECO:0000259" key="4">
    <source>
        <dbReference type="Pfam" id="PF00346"/>
    </source>
</evidence>
<dbReference type="AlphaFoldDB" id="A0A2H0XVT6"/>
<feature type="domain" description="NADH:ubiquinone oxidoreductase 30kDa subunit" evidence="3">
    <location>
        <begin position="5"/>
        <end position="123"/>
    </location>
</feature>
<dbReference type="GO" id="GO:0016651">
    <property type="term" value="F:oxidoreductase activity, acting on NAD(P)H"/>
    <property type="evidence" value="ECO:0007669"/>
    <property type="project" value="InterPro"/>
</dbReference>
<dbReference type="SUPFAM" id="SSF143243">
    <property type="entry name" value="Nqo5-like"/>
    <property type="match status" value="1"/>
</dbReference>
<proteinExistence type="predicted"/>
<dbReference type="SUPFAM" id="SSF56762">
    <property type="entry name" value="HydB/Nqo4-like"/>
    <property type="match status" value="1"/>
</dbReference>
<dbReference type="InterPro" id="IPR037232">
    <property type="entry name" value="NADH_quin_OxRdtase_su_C/D-like"/>
</dbReference>
<evidence type="ECO:0000313" key="6">
    <source>
        <dbReference type="Proteomes" id="UP000231343"/>
    </source>
</evidence>
<dbReference type="PANTHER" id="PTHR43485:SF1">
    <property type="entry name" value="FORMATE HYDROGENLYASE SUBUNIT 5-RELATED"/>
    <property type="match status" value="1"/>
</dbReference>
<dbReference type="InterPro" id="IPR001135">
    <property type="entry name" value="NADH_Q_OxRdtase_suD"/>
</dbReference>
<sequence>MIYLEVKPEEFKSTCLKLHKELHSPVMMLFVDDERIEQGGYFIYCAFLSFKEQQWSWVKTRLPADNPVFDSIAKEIYSANLFEREIKEMFGLEPLGNPDNRRLRLHDEVWPEGHFPLRKDFSGANAGGRVGEYSAGQVFGEGIFEVPVGPVHAGIIGPGHFCFSVAGEPIIKLSTRFGFTHRGIEKLLENKLPDEGVALAERVSGDSSLAQAQAFCRAIENISKLIVPERALYLRAIFLELERMYNHISSIGGMAIDVGFSFPAALCSIIKEALQALNDRLVGSRFLKGAVAIGGCRDIKEGDKKLIIDSLAIIMADFSEVRKMLLTSVSFMDRVDTTGRLSLENAENLGVLGMAGRASGLAVDLRDNIYPYSAAGFKMMVRNEGDVLARLIIRLDEFEESGRLIQELLDKLPKGETMSQPGKYSQGSGLGAVEGARGPVLYWARLNNEGRIVRCKIVDPSFRNWTGLSLAVLENIVPDFPVCNKSFDLSYAGNDL</sequence>
<dbReference type="InterPro" id="IPR001268">
    <property type="entry name" value="NADH_UbQ_OxRdtase_30kDa_su"/>
</dbReference>
<evidence type="ECO:0000259" key="3">
    <source>
        <dbReference type="Pfam" id="PF00329"/>
    </source>
</evidence>
<dbReference type="EMBL" id="PEYM01000104">
    <property type="protein sequence ID" value="PIS29033.1"/>
    <property type="molecule type" value="Genomic_DNA"/>
</dbReference>
<accession>A0A2H0XVT6</accession>